<feature type="chain" id="PRO_5034960862" evidence="3">
    <location>
        <begin position="26"/>
        <end position="366"/>
    </location>
</feature>
<evidence type="ECO:0000259" key="4">
    <source>
        <dbReference type="Pfam" id="PF05426"/>
    </source>
</evidence>
<feature type="signal peptide" evidence="3">
    <location>
        <begin position="1"/>
        <end position="25"/>
    </location>
</feature>
<dbReference type="KEGG" id="ole:K0B96_16965"/>
<evidence type="ECO:0000256" key="1">
    <source>
        <dbReference type="ARBA" id="ARBA00022729"/>
    </source>
</evidence>
<organism evidence="5 6">
    <name type="scientific">Horticoccus luteus</name>
    <dbReference type="NCBI Taxonomy" id="2862869"/>
    <lineage>
        <taxon>Bacteria</taxon>
        <taxon>Pseudomonadati</taxon>
        <taxon>Verrucomicrobiota</taxon>
        <taxon>Opitutia</taxon>
        <taxon>Opitutales</taxon>
        <taxon>Opitutaceae</taxon>
        <taxon>Horticoccus</taxon>
    </lineage>
</organism>
<accession>A0A8F9TVS0</accession>
<name>A0A8F9TVS0_9BACT</name>
<dbReference type="RefSeq" id="WP_220162219.1">
    <property type="nucleotide sequence ID" value="NZ_CP080507.1"/>
</dbReference>
<evidence type="ECO:0000313" key="5">
    <source>
        <dbReference type="EMBL" id="QYM78972.1"/>
    </source>
</evidence>
<evidence type="ECO:0000313" key="6">
    <source>
        <dbReference type="Proteomes" id="UP000825051"/>
    </source>
</evidence>
<proteinExistence type="predicted"/>
<gene>
    <name evidence="5" type="ORF">K0B96_16965</name>
</gene>
<protein>
    <submittedName>
        <fullName evidence="5">Alginate lyase family protein</fullName>
    </submittedName>
</protein>
<dbReference type="InterPro" id="IPR008929">
    <property type="entry name" value="Chondroitin_lyas"/>
</dbReference>
<dbReference type="Gene3D" id="1.50.10.100">
    <property type="entry name" value="Chondroitin AC/alginate lyase"/>
    <property type="match status" value="1"/>
</dbReference>
<dbReference type="InterPro" id="IPR008397">
    <property type="entry name" value="Alginate_lyase_dom"/>
</dbReference>
<keyword evidence="1 3" id="KW-0732">Signal</keyword>
<dbReference type="Proteomes" id="UP000825051">
    <property type="component" value="Chromosome"/>
</dbReference>
<sequence>MPFVRFGFVPAFATGLLLVSSTLRAAEPYILDLAEHPTAKLEAACPKAIAAPVVTVVEKTRPSPTGDPHDYVSYGRYWWPDPTKVDGLPFIRRDGHHNREQLKFSDTERFNRMVNSVETLALGWAELHRADCATRAGDWLRAWFVTPATRMNPNFSYAQIRLGRDGNRGSSFGLIDGRAFIRVVDALRLLEGSPALSASDDRAVHQWFADYLQWFVTSAQGKAEAKAPNNHGSWYLQQRLVFNRYLGRDTEARKLAETDRARIAKQIKPDGRQPLELARADSLGYSAFNLEAQLGVALLAAQVGVDLWHYEAPNGGSLKKALDYLRPYNADPKTWTGEQLKQLEPGFLDPHLALVARIESTLAQRQ</sequence>
<evidence type="ECO:0000256" key="2">
    <source>
        <dbReference type="ARBA" id="ARBA00023239"/>
    </source>
</evidence>
<reference evidence="5" key="1">
    <citation type="submission" date="2021-08" db="EMBL/GenBank/DDBJ databases">
        <title>Genome of a novel bacterium of the phylum Verrucomicrobia, Oleiharenicola sp. KSB-15.</title>
        <authorList>
            <person name="Chung J.-H."/>
            <person name="Ahn J.-H."/>
            <person name="Yoon Y."/>
            <person name="Kim D.-Y."/>
            <person name="An S.-H."/>
            <person name="Park I."/>
            <person name="Yeon J."/>
        </authorList>
    </citation>
    <scope>NUCLEOTIDE SEQUENCE</scope>
    <source>
        <strain evidence="5">KSB-15</strain>
    </source>
</reference>
<dbReference type="AlphaFoldDB" id="A0A8F9TVS0"/>
<dbReference type="GO" id="GO:0016829">
    <property type="term" value="F:lyase activity"/>
    <property type="evidence" value="ECO:0007669"/>
    <property type="project" value="UniProtKB-KW"/>
</dbReference>
<dbReference type="SUPFAM" id="SSF48230">
    <property type="entry name" value="Chondroitin AC/alginate lyase"/>
    <property type="match status" value="1"/>
</dbReference>
<keyword evidence="6" id="KW-1185">Reference proteome</keyword>
<evidence type="ECO:0000256" key="3">
    <source>
        <dbReference type="SAM" id="SignalP"/>
    </source>
</evidence>
<dbReference type="EMBL" id="CP080507">
    <property type="protein sequence ID" value="QYM78972.1"/>
    <property type="molecule type" value="Genomic_DNA"/>
</dbReference>
<feature type="domain" description="Alginate lyase" evidence="4">
    <location>
        <begin position="56"/>
        <end position="335"/>
    </location>
</feature>
<dbReference type="Pfam" id="PF05426">
    <property type="entry name" value="Alginate_lyase"/>
    <property type="match status" value="1"/>
</dbReference>
<keyword evidence="2 5" id="KW-0456">Lyase</keyword>
<dbReference type="GO" id="GO:0042597">
    <property type="term" value="C:periplasmic space"/>
    <property type="evidence" value="ECO:0007669"/>
    <property type="project" value="InterPro"/>
</dbReference>